<dbReference type="GeneID" id="94192827"/>
<protein>
    <submittedName>
        <fullName evidence="1">NUDIX domain-containing protein</fullName>
    </submittedName>
</protein>
<dbReference type="EMBL" id="BPLF01000001">
    <property type="protein sequence ID" value="GIX61344.1"/>
    <property type="molecule type" value="Genomic_DNA"/>
</dbReference>
<evidence type="ECO:0000313" key="1">
    <source>
        <dbReference type="EMBL" id="GIX61344.1"/>
    </source>
</evidence>
<dbReference type="AlphaFoldDB" id="A0AAV4LMY6"/>
<proteinExistence type="predicted"/>
<accession>A0AAV4LMY6</accession>
<organism evidence="1 2">
    <name type="scientific">Babesia caballi</name>
    <dbReference type="NCBI Taxonomy" id="5871"/>
    <lineage>
        <taxon>Eukaryota</taxon>
        <taxon>Sar</taxon>
        <taxon>Alveolata</taxon>
        <taxon>Apicomplexa</taxon>
        <taxon>Aconoidasida</taxon>
        <taxon>Piroplasmida</taxon>
        <taxon>Babesiidae</taxon>
        <taxon>Babesia</taxon>
    </lineage>
</organism>
<dbReference type="RefSeq" id="XP_067713415.1">
    <property type="nucleotide sequence ID" value="XM_067857314.1"/>
</dbReference>
<reference evidence="1 2" key="1">
    <citation type="submission" date="2021-06" db="EMBL/GenBank/DDBJ databases">
        <title>Genome sequence of Babesia caballi.</title>
        <authorList>
            <person name="Yamagishi J."/>
            <person name="Kidaka T."/>
            <person name="Ochi A."/>
        </authorList>
    </citation>
    <scope>NUCLEOTIDE SEQUENCE [LARGE SCALE GENOMIC DNA]</scope>
    <source>
        <strain evidence="1">USDA-D6B2</strain>
    </source>
</reference>
<sequence length="99" mass="10312">MAEVRCGTKVEPGKEILFLGGLRRLPGSEAVAPKLLEEVGVGCGIGCGVGELLKILERLAHNIRSGSAALDPVGTDGCEAHESLGLRAAKRHVLPPFCI</sequence>
<evidence type="ECO:0000313" key="2">
    <source>
        <dbReference type="Proteomes" id="UP001497744"/>
    </source>
</evidence>
<dbReference type="Proteomes" id="UP001497744">
    <property type="component" value="Unassembled WGS sequence"/>
</dbReference>
<keyword evidence="2" id="KW-1185">Reference proteome</keyword>
<gene>
    <name evidence="1" type="ORF">BcabD6B2_07790</name>
</gene>
<comment type="caution">
    <text evidence="1">The sequence shown here is derived from an EMBL/GenBank/DDBJ whole genome shotgun (WGS) entry which is preliminary data.</text>
</comment>
<name>A0AAV4LMY6_BABCB</name>